<keyword evidence="1" id="KW-0560">Oxidoreductase</keyword>
<accession>X0XN35</accession>
<dbReference type="InterPro" id="IPR052019">
    <property type="entry name" value="F420H2_bilvrd_red/Heme_oxyg"/>
</dbReference>
<dbReference type="NCBIfam" id="TIGR03618">
    <property type="entry name" value="Rv1155_F420"/>
    <property type="match status" value="1"/>
</dbReference>
<dbReference type="InterPro" id="IPR019920">
    <property type="entry name" value="F420-binding_dom_put"/>
</dbReference>
<dbReference type="InterPro" id="IPR011576">
    <property type="entry name" value="Pyridox_Oxase_N"/>
</dbReference>
<dbReference type="InterPro" id="IPR012349">
    <property type="entry name" value="Split_barrel_FMN-bd"/>
</dbReference>
<feature type="domain" description="Pyridoxamine 5'-phosphate oxidase N-terminal" evidence="2">
    <location>
        <begin position="5"/>
        <end position="66"/>
    </location>
</feature>
<sequence length="77" mass="8633">MSGGVRKLFEEANFGHLATLMPDGSPQVTPVWVDFDGTYILVNTAEGRQKPRNIRRDPRVAIDVVRQGSEYAFAQVR</sequence>
<evidence type="ECO:0000259" key="2">
    <source>
        <dbReference type="Pfam" id="PF01243"/>
    </source>
</evidence>
<organism evidence="3">
    <name type="scientific">marine sediment metagenome</name>
    <dbReference type="NCBI Taxonomy" id="412755"/>
    <lineage>
        <taxon>unclassified sequences</taxon>
        <taxon>metagenomes</taxon>
        <taxon>ecological metagenomes</taxon>
    </lineage>
</organism>
<reference evidence="3" key="1">
    <citation type="journal article" date="2014" name="Front. Microbiol.">
        <title>High frequency of phylogenetically diverse reductive dehalogenase-homologous genes in deep subseafloor sedimentary metagenomes.</title>
        <authorList>
            <person name="Kawai M."/>
            <person name="Futagami T."/>
            <person name="Toyoda A."/>
            <person name="Takaki Y."/>
            <person name="Nishi S."/>
            <person name="Hori S."/>
            <person name="Arai W."/>
            <person name="Tsubouchi T."/>
            <person name="Morono Y."/>
            <person name="Uchiyama I."/>
            <person name="Ito T."/>
            <person name="Fujiyama A."/>
            <person name="Inagaki F."/>
            <person name="Takami H."/>
        </authorList>
    </citation>
    <scope>NUCLEOTIDE SEQUENCE</scope>
    <source>
        <strain evidence="3">Expedition CK06-06</strain>
    </source>
</reference>
<gene>
    <name evidence="3" type="ORF">S01H1_72786</name>
</gene>
<dbReference type="GO" id="GO:0070967">
    <property type="term" value="F:coenzyme F420 binding"/>
    <property type="evidence" value="ECO:0007669"/>
    <property type="project" value="TreeGrafter"/>
</dbReference>
<evidence type="ECO:0000313" key="3">
    <source>
        <dbReference type="EMBL" id="GAG38043.1"/>
    </source>
</evidence>
<evidence type="ECO:0000256" key="1">
    <source>
        <dbReference type="ARBA" id="ARBA00023002"/>
    </source>
</evidence>
<protein>
    <recommendedName>
        <fullName evidence="2">Pyridoxamine 5'-phosphate oxidase N-terminal domain-containing protein</fullName>
    </recommendedName>
</protein>
<comment type="caution">
    <text evidence="3">The sequence shown here is derived from an EMBL/GenBank/DDBJ whole genome shotgun (WGS) entry which is preliminary data.</text>
</comment>
<dbReference type="GO" id="GO:0005829">
    <property type="term" value="C:cytosol"/>
    <property type="evidence" value="ECO:0007669"/>
    <property type="project" value="TreeGrafter"/>
</dbReference>
<name>X0XN35_9ZZZZ</name>
<dbReference type="PANTHER" id="PTHR35176">
    <property type="entry name" value="HEME OXYGENASE HI_0854-RELATED"/>
    <property type="match status" value="1"/>
</dbReference>
<feature type="non-terminal residue" evidence="3">
    <location>
        <position position="77"/>
    </location>
</feature>
<dbReference type="PANTHER" id="PTHR35176:SF6">
    <property type="entry name" value="HEME OXYGENASE HI_0854-RELATED"/>
    <property type="match status" value="1"/>
</dbReference>
<dbReference type="Gene3D" id="2.30.110.10">
    <property type="entry name" value="Electron Transport, Fmn-binding Protein, Chain A"/>
    <property type="match status" value="1"/>
</dbReference>
<dbReference type="Pfam" id="PF01243">
    <property type="entry name" value="PNPOx_N"/>
    <property type="match status" value="1"/>
</dbReference>
<dbReference type="AlphaFoldDB" id="X0XN35"/>
<dbReference type="GO" id="GO:0016627">
    <property type="term" value="F:oxidoreductase activity, acting on the CH-CH group of donors"/>
    <property type="evidence" value="ECO:0007669"/>
    <property type="project" value="TreeGrafter"/>
</dbReference>
<dbReference type="SUPFAM" id="SSF50475">
    <property type="entry name" value="FMN-binding split barrel"/>
    <property type="match status" value="1"/>
</dbReference>
<proteinExistence type="predicted"/>
<dbReference type="EMBL" id="BARS01048582">
    <property type="protein sequence ID" value="GAG38043.1"/>
    <property type="molecule type" value="Genomic_DNA"/>
</dbReference>